<feature type="chain" id="PRO_5015528187" description="DUF885 domain-containing protein" evidence="1">
    <location>
        <begin position="30"/>
        <end position="614"/>
    </location>
</feature>
<organism evidence="2 3">
    <name type="scientific">Psychrosphaera saromensis</name>
    <dbReference type="NCBI Taxonomy" id="716813"/>
    <lineage>
        <taxon>Bacteria</taxon>
        <taxon>Pseudomonadati</taxon>
        <taxon>Pseudomonadota</taxon>
        <taxon>Gammaproteobacteria</taxon>
        <taxon>Alteromonadales</taxon>
        <taxon>Pseudoalteromonadaceae</taxon>
        <taxon>Psychrosphaera</taxon>
    </lineage>
</organism>
<feature type="signal peptide" evidence="1">
    <location>
        <begin position="1"/>
        <end position="29"/>
    </location>
</feature>
<dbReference type="RefSeq" id="WP_105051929.1">
    <property type="nucleotide sequence ID" value="NZ_BMYG01000003.1"/>
</dbReference>
<dbReference type="PANTHER" id="PTHR33361">
    <property type="entry name" value="GLR0591 PROTEIN"/>
    <property type="match status" value="1"/>
</dbReference>
<keyword evidence="1" id="KW-0732">Signal</keyword>
<evidence type="ECO:0000256" key="1">
    <source>
        <dbReference type="SAM" id="SignalP"/>
    </source>
</evidence>
<gene>
    <name evidence="2" type="ORF">BTO11_07020</name>
</gene>
<sequence>MKFKPLLPKVLTATSAVAASVIIATTLTACQPASDTSTSGTATSSQQGVSVQDKFFAEFSESFIEQFWQLNPGYAVYVGFYKYDKILPIPNDATAQKELAFYQQQLALLNAIDSQALSPNNASDFYILQNQIESAIWSITELKSGQWNPSNYNVAGVFGVILNTDYKPLNDRLKTIIERMENVPAYYKAAQQNLTNPTLTHTQLAIQQSKGTAGLFNKSIADKVASSSLSAEDKALFAQRLQASSAAIDGYITWLGNKATELEKSTTAKDFRIGKDLYEKKFKLDIFSGYTANELFNKAISEKNRVHQEMIKIADNLWPKYFDGIEKPQDNLVMIKKVIDHISVKHVKRDDFVNSIREQIPELEAFVLKHDLITMDKDKPLVVRETPEYQRGFAGASINAPGPYDAEANTYYNVTPLDNFNDEQAESYLREYNHWLLQVLNIHEAVPGHYTQLVHSNKSKSLVKSIFGNGAMVEGWAVYTERMMLEEGYGDNEPELWLMYYKWNLRVIMNSILDYSIQVNGLTEDKALDMMINQAFQEKSEATGKWRRATLSQVQLTSYFTGYSEIYQLREDLKQATGDKFNLKEFHDQFLSYGSAPVPIIRKLMFDDYVNSHK</sequence>
<evidence type="ECO:0008006" key="4">
    <source>
        <dbReference type="Google" id="ProtNLM"/>
    </source>
</evidence>
<evidence type="ECO:0000313" key="3">
    <source>
        <dbReference type="Proteomes" id="UP000239007"/>
    </source>
</evidence>
<dbReference type="InterPro" id="IPR010281">
    <property type="entry name" value="DUF885"/>
</dbReference>
<reference evidence="2 3" key="1">
    <citation type="submission" date="2016-12" db="EMBL/GenBank/DDBJ databases">
        <title>Diversity of luminous bacteria.</title>
        <authorList>
            <person name="Yoshizawa S."/>
            <person name="Kogure K."/>
        </authorList>
    </citation>
    <scope>NUCLEOTIDE SEQUENCE [LARGE SCALE GENOMIC DNA]</scope>
    <source>
        <strain evidence="2 3">SA4-48</strain>
    </source>
</reference>
<comment type="caution">
    <text evidence="2">The sequence shown here is derived from an EMBL/GenBank/DDBJ whole genome shotgun (WGS) entry which is preliminary data.</text>
</comment>
<dbReference type="PROSITE" id="PS51257">
    <property type="entry name" value="PROKAR_LIPOPROTEIN"/>
    <property type="match status" value="1"/>
</dbReference>
<protein>
    <recommendedName>
        <fullName evidence="4">DUF885 domain-containing protein</fullName>
    </recommendedName>
</protein>
<dbReference type="OrthoDB" id="9769898at2"/>
<dbReference type="Pfam" id="PF05960">
    <property type="entry name" value="DUF885"/>
    <property type="match status" value="1"/>
</dbReference>
<name>A0A2S7UTY8_9GAMM</name>
<keyword evidence="3" id="KW-1185">Reference proteome</keyword>
<dbReference type="EMBL" id="MSCH01000003">
    <property type="protein sequence ID" value="PQJ53444.1"/>
    <property type="molecule type" value="Genomic_DNA"/>
</dbReference>
<dbReference type="Proteomes" id="UP000239007">
    <property type="component" value="Unassembled WGS sequence"/>
</dbReference>
<dbReference type="PANTHER" id="PTHR33361:SF15">
    <property type="entry name" value="DUF885 FAMILY LIPOPROTEIN"/>
    <property type="match status" value="1"/>
</dbReference>
<dbReference type="AlphaFoldDB" id="A0A2S7UTY8"/>
<proteinExistence type="predicted"/>
<evidence type="ECO:0000313" key="2">
    <source>
        <dbReference type="EMBL" id="PQJ53444.1"/>
    </source>
</evidence>
<accession>A0A2S7UTY8</accession>